<evidence type="ECO:0000256" key="2">
    <source>
        <dbReference type="ARBA" id="ARBA00022857"/>
    </source>
</evidence>
<dbReference type="VEuPathDB" id="FungiDB:SJAG_05033"/>
<dbReference type="AlphaFoldDB" id="B6K8F4"/>
<proteinExistence type="inferred from homology"/>
<reference evidence="4 5" key="1">
    <citation type="journal article" date="2011" name="Science">
        <title>Comparative functional genomics of the fission yeasts.</title>
        <authorList>
            <person name="Rhind N."/>
            <person name="Chen Z."/>
            <person name="Yassour M."/>
            <person name="Thompson D.A."/>
            <person name="Haas B.J."/>
            <person name="Habib N."/>
            <person name="Wapinski I."/>
            <person name="Roy S."/>
            <person name="Lin M.F."/>
            <person name="Heiman D.I."/>
            <person name="Young S.K."/>
            <person name="Furuya K."/>
            <person name="Guo Y."/>
            <person name="Pidoux A."/>
            <person name="Chen H.M."/>
            <person name="Robbertse B."/>
            <person name="Goldberg J.M."/>
            <person name="Aoki K."/>
            <person name="Bayne E.H."/>
            <person name="Berlin A.M."/>
            <person name="Desjardins C.A."/>
            <person name="Dobbs E."/>
            <person name="Dukaj L."/>
            <person name="Fan L."/>
            <person name="FitzGerald M.G."/>
            <person name="French C."/>
            <person name="Gujja S."/>
            <person name="Hansen K."/>
            <person name="Keifenheim D."/>
            <person name="Levin J.Z."/>
            <person name="Mosher R.A."/>
            <person name="Mueller C.A."/>
            <person name="Pfiffner J."/>
            <person name="Priest M."/>
            <person name="Russ C."/>
            <person name="Smialowska A."/>
            <person name="Swoboda P."/>
            <person name="Sykes S.M."/>
            <person name="Vaughn M."/>
            <person name="Vengrova S."/>
            <person name="Yoder R."/>
            <person name="Zeng Q."/>
            <person name="Allshire R."/>
            <person name="Baulcombe D."/>
            <person name="Birren B.W."/>
            <person name="Brown W."/>
            <person name="Ekwall K."/>
            <person name="Kellis M."/>
            <person name="Leatherwood J."/>
            <person name="Levin H."/>
            <person name="Margalit H."/>
            <person name="Martienssen R."/>
            <person name="Nieduszynski C.A."/>
            <person name="Spatafora J.W."/>
            <person name="Friedman N."/>
            <person name="Dalgaard J.Z."/>
            <person name="Baumann P."/>
            <person name="Niki H."/>
            <person name="Regev A."/>
            <person name="Nusbaum C."/>
        </authorList>
    </citation>
    <scope>NUCLEOTIDE SEQUENCE [LARGE SCALE GENOMIC DNA]</scope>
    <source>
        <strain evidence="5">yFS275 / FY16936</strain>
    </source>
</reference>
<dbReference type="PANTHER" id="PTHR43008:SF13">
    <property type="entry name" value="L-XYLULOSE REDUCTASE-RELATED"/>
    <property type="match status" value="1"/>
</dbReference>
<sequence length="261" mass="27875">MPAIPNNIEATSVMDLFSLKGKITLVLGGSRGIGAAVVRAFAEAGATVYFTYKSSNNCKKMAKDLAEKYDVPVFAVHCDATDEKSIQDVISNIAMSGNLDVVVSNAGICISKSGIDMTTEEFNRTFALNVNGVFLAARAAGKVFKRQGFGSFIATASMSGSIVNVPQKQCAYNASKAAVIQLCKSLAIEWADFARVNTVSPGYIITDMSESSLREEWIRTSPFKRMAKPDELKGAYVYLASDASSFTSGSDLLVDGAYSCL</sequence>
<name>B6K8F4_SCHJY</name>
<dbReference type="OMA" id="YLLCIPE"/>
<dbReference type="OrthoDB" id="1888931at2759"/>
<dbReference type="STRING" id="402676.B6K8F4"/>
<dbReference type="Gene3D" id="3.40.50.720">
    <property type="entry name" value="NAD(P)-binding Rossmann-like Domain"/>
    <property type="match status" value="1"/>
</dbReference>
<dbReference type="HOGENOM" id="CLU_010194_1_1_1"/>
<evidence type="ECO:0000256" key="1">
    <source>
        <dbReference type="ARBA" id="ARBA00006484"/>
    </source>
</evidence>
<dbReference type="InterPro" id="IPR036291">
    <property type="entry name" value="NAD(P)-bd_dom_sf"/>
</dbReference>
<dbReference type="GO" id="GO:0050085">
    <property type="term" value="F:mannitol 2-dehydrogenase (NADP+) activity"/>
    <property type="evidence" value="ECO:0007669"/>
    <property type="project" value="UniProtKB-ARBA"/>
</dbReference>
<dbReference type="PRINTS" id="PR00081">
    <property type="entry name" value="GDHRDH"/>
</dbReference>
<keyword evidence="2" id="KW-0521">NADP</keyword>
<keyword evidence="5" id="KW-1185">Reference proteome</keyword>
<dbReference type="GO" id="GO:0044281">
    <property type="term" value="P:small molecule metabolic process"/>
    <property type="evidence" value="ECO:0007669"/>
    <property type="project" value="UniProtKB-ARBA"/>
</dbReference>
<evidence type="ECO:0000313" key="5">
    <source>
        <dbReference type="Proteomes" id="UP000001744"/>
    </source>
</evidence>
<dbReference type="SUPFAM" id="SSF51735">
    <property type="entry name" value="NAD(P)-binding Rossmann-fold domains"/>
    <property type="match status" value="1"/>
</dbReference>
<evidence type="ECO:0000313" key="4">
    <source>
        <dbReference type="EMBL" id="EEB09808.2"/>
    </source>
</evidence>
<dbReference type="FunFam" id="3.40.50.720:FF:000090">
    <property type="entry name" value="NADP-dependent mannitol dehydrogenase"/>
    <property type="match status" value="1"/>
</dbReference>
<organism evidence="4 5">
    <name type="scientific">Schizosaccharomyces japonicus (strain yFS275 / FY16936)</name>
    <name type="common">Fission yeast</name>
    <dbReference type="NCBI Taxonomy" id="402676"/>
    <lineage>
        <taxon>Eukaryota</taxon>
        <taxon>Fungi</taxon>
        <taxon>Dikarya</taxon>
        <taxon>Ascomycota</taxon>
        <taxon>Taphrinomycotina</taxon>
        <taxon>Schizosaccharomycetes</taxon>
        <taxon>Schizosaccharomycetales</taxon>
        <taxon>Schizosaccharomycetaceae</taxon>
        <taxon>Schizosaccharomyces</taxon>
    </lineage>
</organism>
<dbReference type="PROSITE" id="PS00061">
    <property type="entry name" value="ADH_SHORT"/>
    <property type="match status" value="1"/>
</dbReference>
<dbReference type="GO" id="GO:0050664">
    <property type="term" value="F:oxidoreductase activity, acting on NAD(P)H, oxygen as acceptor"/>
    <property type="evidence" value="ECO:0000318"/>
    <property type="project" value="GO_Central"/>
</dbReference>
<dbReference type="Proteomes" id="UP000001744">
    <property type="component" value="Unassembled WGS sequence"/>
</dbReference>
<dbReference type="InterPro" id="IPR020904">
    <property type="entry name" value="Sc_DH/Rdtase_CS"/>
</dbReference>
<dbReference type="Pfam" id="PF13561">
    <property type="entry name" value="adh_short_C2"/>
    <property type="match status" value="1"/>
</dbReference>
<protein>
    <submittedName>
        <fullName evidence="4">Short chain dehydrogenase</fullName>
    </submittedName>
</protein>
<dbReference type="JaponicusDB" id="SJAG_05033"/>
<dbReference type="eggNOG" id="KOG0725">
    <property type="taxonomic scope" value="Eukaryota"/>
</dbReference>
<gene>
    <name evidence="4" type="ORF">SJAG_05033</name>
</gene>
<dbReference type="EMBL" id="KE651167">
    <property type="protein sequence ID" value="EEB09808.2"/>
    <property type="molecule type" value="Genomic_DNA"/>
</dbReference>
<dbReference type="GeneID" id="7047513"/>
<evidence type="ECO:0000256" key="3">
    <source>
        <dbReference type="ARBA" id="ARBA00023002"/>
    </source>
</evidence>
<dbReference type="InterPro" id="IPR002347">
    <property type="entry name" value="SDR_fam"/>
</dbReference>
<comment type="similarity">
    <text evidence="1">Belongs to the short-chain dehydrogenases/reductases (SDR) family.</text>
</comment>
<keyword evidence="3" id="KW-0560">Oxidoreductase</keyword>
<dbReference type="RefSeq" id="XP_002176101.2">
    <property type="nucleotide sequence ID" value="XM_002176065.2"/>
</dbReference>
<dbReference type="GO" id="GO:0005975">
    <property type="term" value="P:carbohydrate metabolic process"/>
    <property type="evidence" value="ECO:0007669"/>
    <property type="project" value="UniProtKB-ARBA"/>
</dbReference>
<dbReference type="PRINTS" id="PR00080">
    <property type="entry name" value="SDRFAMILY"/>
</dbReference>
<dbReference type="PANTHER" id="PTHR43008">
    <property type="entry name" value="BENZIL REDUCTASE"/>
    <property type="match status" value="1"/>
</dbReference>
<accession>B6K8F4</accession>